<dbReference type="InterPro" id="IPR007739">
    <property type="entry name" value="RgpF"/>
</dbReference>
<keyword evidence="1" id="KW-0808">Transferase</keyword>
<dbReference type="Proteomes" id="UP000054513">
    <property type="component" value="Unassembled WGS sequence"/>
</dbReference>
<evidence type="ECO:0000313" key="1">
    <source>
        <dbReference type="EMBL" id="KTC60984.1"/>
    </source>
</evidence>
<dbReference type="EMBL" id="LKCI01000013">
    <property type="protein sequence ID" value="KTC60984.1"/>
    <property type="molecule type" value="Genomic_DNA"/>
</dbReference>
<comment type="caution">
    <text evidence="1">The sequence shown here is derived from an EMBL/GenBank/DDBJ whole genome shotgun (WGS) entry which is preliminary data.</text>
</comment>
<sequence length="468" mass="52845">MKSLPADFSASDYLRLNPDVALAGANPAQHYLEFGHAEGRVYTIASVDKEDLLSTGLFDPDFYLQYYPDILESGVDPADHFLASGCAEGRWPSLFFRSDWYMDRYPVSRSHAKNCLFHYLEIGSKLGYEPNPFFEPDYYVEKYRHKLEGREPLTHFIKYGEEGFNPSPRFDSKSYLKETGCSGNPLKHYLEIGMGAGVVLRRAEPLKWGEYVESAFLTILKGSAPVERVALLITHSGDGEIKPHVEHYATELTKGGLSIFLIVASDFSNVSIPEKLKDICSNIVVRQNIGYDFAAWAHMLKSFPWLMDCVEIILTNDSIIGPIGKTGTALMAEVRSHSEDLVGLVENHEHADHLQSFFLMFGQKAIRSNAFKEFWSAIVNHNDKSRVIRDYEVTLTSRMKAAGLTTSCVFQKAGANNATIFKWEELLDCGFPFLKFEVVRNSDGKELKYIGSKLNKMSYDISLIPQFK</sequence>
<gene>
    <name evidence="1" type="ORF">AO287_23525</name>
</gene>
<proteinExistence type="predicted"/>
<reference evidence="1 2" key="1">
    <citation type="submission" date="2015-09" db="EMBL/GenBank/DDBJ databases">
        <title>Genome sequence of ICMP 19499.</title>
        <authorList>
            <person name="Visnovsky S.B."/>
            <person name="Lu A."/>
            <person name="Panda P."/>
            <person name="Pitman A.R."/>
        </authorList>
    </citation>
    <scope>NUCLEOTIDE SEQUENCE [LARGE SCALE GENOMIC DNA]</scope>
    <source>
        <strain evidence="1 2">ICMP 19499</strain>
    </source>
</reference>
<dbReference type="RefSeq" id="WP_058400554.1">
    <property type="nucleotide sequence ID" value="NZ_LKCI01000013.1"/>
</dbReference>
<protein>
    <submittedName>
        <fullName evidence="1">Glycosyl transferase</fullName>
    </submittedName>
</protein>
<dbReference type="AlphaFoldDB" id="A0AAW3M519"/>
<dbReference type="GO" id="GO:0016740">
    <property type="term" value="F:transferase activity"/>
    <property type="evidence" value="ECO:0007669"/>
    <property type="project" value="UniProtKB-KW"/>
</dbReference>
<name>A0AAW3M519_PSESS</name>
<dbReference type="Pfam" id="PF05045">
    <property type="entry name" value="RgpF"/>
    <property type="match status" value="1"/>
</dbReference>
<organism evidence="1 2">
    <name type="scientific">Pseudomonas savastanoi</name>
    <name type="common">Pseudomonas syringae pv. savastanoi</name>
    <dbReference type="NCBI Taxonomy" id="29438"/>
    <lineage>
        <taxon>Bacteria</taxon>
        <taxon>Pseudomonadati</taxon>
        <taxon>Pseudomonadota</taxon>
        <taxon>Gammaproteobacteria</taxon>
        <taxon>Pseudomonadales</taxon>
        <taxon>Pseudomonadaceae</taxon>
        <taxon>Pseudomonas</taxon>
    </lineage>
</organism>
<accession>A0AAW3M519</accession>
<evidence type="ECO:0000313" key="2">
    <source>
        <dbReference type="Proteomes" id="UP000054513"/>
    </source>
</evidence>